<feature type="transmembrane region" description="Helical" evidence="1">
    <location>
        <begin position="372"/>
        <end position="393"/>
    </location>
</feature>
<evidence type="ECO:0000313" key="4">
    <source>
        <dbReference type="Proteomes" id="UP001156645"/>
    </source>
</evidence>
<keyword evidence="1" id="KW-1133">Transmembrane helix</keyword>
<sequence>MMTSILHSLEGLAQRSKNVEYLPLGFGGEYLVNTPQDLELLLEIQKDPSLSIKFDFKPLPAKEDFTLKKSYTFKITVKIPQTKSNFFSTPDYLIDYILGEKEVIDWSKKIVLPFSEVFYNDVCKYKSYFIYLNRLVVLYKKYAYWDSVRIVLFTDKPFIIPLRKEKISFDKLEKCFADIDISKFKDSIEYLEDFLDNETIEKHKKEKQSIFIIESSKVLGSQVNTRFYSLVKEIGEIEDSVDKSFKIYLENFSYKKLELELKKDLDYFIKSINDSIGALQSQALGLPVAVALTQFSKVGSESTSSSLLYTPYLALIAFSVFVAFNVYQQDLQVQYSKASIDRFFKKESVSSIVNTDTSLNSMRKLINKRIRIINIYMLSILILAILVIVYSLYELGLLAWTPS</sequence>
<dbReference type="RefSeq" id="WP_093071359.1">
    <property type="nucleotide sequence ID" value="NZ_BSOK01000002.1"/>
</dbReference>
<organism evidence="2 4">
    <name type="scientific">Psychrobacter pacificensis</name>
    <dbReference type="NCBI Taxonomy" id="112002"/>
    <lineage>
        <taxon>Bacteria</taxon>
        <taxon>Pseudomonadati</taxon>
        <taxon>Pseudomonadota</taxon>
        <taxon>Gammaproteobacteria</taxon>
        <taxon>Moraxellales</taxon>
        <taxon>Moraxellaceae</taxon>
        <taxon>Psychrobacter</taxon>
    </lineage>
</organism>
<protein>
    <recommendedName>
        <fullName evidence="5">CorA-like Mg2+ transporter protein</fullName>
    </recommendedName>
</protein>
<reference evidence="4" key="2">
    <citation type="journal article" date="2019" name="Int. J. Syst. Evol. Microbiol.">
        <title>The Global Catalogue of Microorganisms (GCM) 10K type strain sequencing project: providing services to taxonomists for standard genome sequencing and annotation.</title>
        <authorList>
            <consortium name="The Broad Institute Genomics Platform"/>
            <consortium name="The Broad Institute Genome Sequencing Center for Infectious Disease"/>
            <person name="Wu L."/>
            <person name="Ma J."/>
        </authorList>
    </citation>
    <scope>NUCLEOTIDE SEQUENCE [LARGE SCALE GENOMIC DNA]</scope>
    <source>
        <strain evidence="4">NBRC 103191</strain>
    </source>
</reference>
<keyword evidence="1" id="KW-0472">Membrane</keyword>
<accession>A0ABQ5YVF1</accession>
<gene>
    <name evidence="2" type="ORF">GCM10007915_00430</name>
    <name evidence="3" type="ORF">GCM10007915_11950</name>
</gene>
<comment type="caution">
    <text evidence="2">The sequence shown here is derived from an EMBL/GenBank/DDBJ whole genome shotgun (WGS) entry which is preliminary data.</text>
</comment>
<evidence type="ECO:0000313" key="2">
    <source>
        <dbReference type="EMBL" id="GLR27805.1"/>
    </source>
</evidence>
<reference evidence="2" key="1">
    <citation type="journal article" date="2014" name="Int. J. Syst. Evol. Microbiol.">
        <title>Complete genome of a new Firmicutes species belonging to the dominant human colonic microbiota ('Ruminococcus bicirculans') reveals two chromosomes and a selective capacity to utilize plant glucans.</title>
        <authorList>
            <consortium name="NISC Comparative Sequencing Program"/>
            <person name="Wegmann U."/>
            <person name="Louis P."/>
            <person name="Goesmann A."/>
            <person name="Henrissat B."/>
            <person name="Duncan S.H."/>
            <person name="Flint H.J."/>
        </authorList>
    </citation>
    <scope>NUCLEOTIDE SEQUENCE</scope>
    <source>
        <strain evidence="2">NBRC 103191</strain>
    </source>
</reference>
<proteinExistence type="predicted"/>
<name>A0ABQ5YVF1_9GAMM</name>
<feature type="transmembrane region" description="Helical" evidence="1">
    <location>
        <begin position="307"/>
        <end position="327"/>
    </location>
</feature>
<reference evidence="2" key="3">
    <citation type="submission" date="2023-01" db="EMBL/GenBank/DDBJ databases">
        <title>Draft genome sequence of Psychrobacter pacificensis strain NBRC 103191.</title>
        <authorList>
            <person name="Sun Q."/>
            <person name="Mori K."/>
        </authorList>
    </citation>
    <scope>NUCLEOTIDE SEQUENCE</scope>
    <source>
        <strain evidence="2">NBRC 103191</strain>
    </source>
</reference>
<dbReference type="EMBL" id="BSOK01000020">
    <property type="protein sequence ID" value="GLR28957.1"/>
    <property type="molecule type" value="Genomic_DNA"/>
</dbReference>
<dbReference type="EMBL" id="BSOK01000002">
    <property type="protein sequence ID" value="GLR27805.1"/>
    <property type="molecule type" value="Genomic_DNA"/>
</dbReference>
<evidence type="ECO:0000256" key="1">
    <source>
        <dbReference type="SAM" id="Phobius"/>
    </source>
</evidence>
<evidence type="ECO:0000313" key="3">
    <source>
        <dbReference type="EMBL" id="GLR28957.1"/>
    </source>
</evidence>
<keyword evidence="4" id="KW-1185">Reference proteome</keyword>
<keyword evidence="1" id="KW-0812">Transmembrane</keyword>
<evidence type="ECO:0008006" key="5">
    <source>
        <dbReference type="Google" id="ProtNLM"/>
    </source>
</evidence>
<dbReference type="Proteomes" id="UP001156645">
    <property type="component" value="Unassembled WGS sequence"/>
</dbReference>